<dbReference type="Proteomes" id="UP000824221">
    <property type="component" value="Unassembled WGS sequence"/>
</dbReference>
<comment type="caution">
    <text evidence="2">The sequence shown here is derived from an EMBL/GenBank/DDBJ whole genome shotgun (WGS) entry which is preliminary data.</text>
</comment>
<accession>A0A9D2GZW4</accession>
<keyword evidence="1" id="KW-0472">Membrane</keyword>
<name>A0A9D2GZW4_9FIRM</name>
<evidence type="ECO:0000313" key="3">
    <source>
        <dbReference type="Proteomes" id="UP000824221"/>
    </source>
</evidence>
<dbReference type="Pfam" id="PF06961">
    <property type="entry name" value="DUF1294"/>
    <property type="match status" value="1"/>
</dbReference>
<evidence type="ECO:0000256" key="1">
    <source>
        <dbReference type="SAM" id="Phobius"/>
    </source>
</evidence>
<evidence type="ECO:0000313" key="2">
    <source>
        <dbReference type="EMBL" id="HJA01928.1"/>
    </source>
</evidence>
<gene>
    <name evidence="2" type="ORF">H9797_00910</name>
</gene>
<dbReference type="PIRSF" id="PIRSF002599">
    <property type="entry name" value="Cold_shock_A"/>
    <property type="match status" value="1"/>
</dbReference>
<reference evidence="2" key="1">
    <citation type="journal article" date="2021" name="PeerJ">
        <title>Extensive microbial diversity within the chicken gut microbiome revealed by metagenomics and culture.</title>
        <authorList>
            <person name="Gilroy R."/>
            <person name="Ravi A."/>
            <person name="Getino M."/>
            <person name="Pursley I."/>
            <person name="Horton D.L."/>
            <person name="Alikhan N.F."/>
            <person name="Baker D."/>
            <person name="Gharbi K."/>
            <person name="Hall N."/>
            <person name="Watson M."/>
            <person name="Adriaenssens E.M."/>
            <person name="Foster-Nyarko E."/>
            <person name="Jarju S."/>
            <person name="Secka A."/>
            <person name="Antonio M."/>
            <person name="Oren A."/>
            <person name="Chaudhuri R.R."/>
            <person name="La Ragione R."/>
            <person name="Hildebrand F."/>
            <person name="Pallen M.J."/>
        </authorList>
    </citation>
    <scope>NUCLEOTIDE SEQUENCE</scope>
    <source>
        <strain evidence="2">CHK156-179</strain>
    </source>
</reference>
<organism evidence="2 3">
    <name type="scientific">Candidatus Gallimonas gallistercoris</name>
    <dbReference type="NCBI Taxonomy" id="2838602"/>
    <lineage>
        <taxon>Bacteria</taxon>
        <taxon>Bacillati</taxon>
        <taxon>Bacillota</taxon>
        <taxon>Clostridia</taxon>
        <taxon>Candidatus Gallimonas</taxon>
    </lineage>
</organism>
<proteinExistence type="predicted"/>
<reference evidence="2" key="2">
    <citation type="submission" date="2021-04" db="EMBL/GenBank/DDBJ databases">
        <authorList>
            <person name="Gilroy R."/>
        </authorList>
    </citation>
    <scope>NUCLEOTIDE SEQUENCE</scope>
    <source>
        <strain evidence="2">CHK156-179</strain>
    </source>
</reference>
<sequence>MEPIFYLLIVCAAMSLLAFVFYGADKLKAKQGAWRVPEKVLLYLSFFGGAPGGILGMLLFRHKTKHWYFWLVNFLGLALVAGLAIVLIFLL</sequence>
<dbReference type="InterPro" id="IPR010718">
    <property type="entry name" value="DUF1294"/>
</dbReference>
<keyword evidence="1" id="KW-1133">Transmembrane helix</keyword>
<dbReference type="GO" id="GO:0003676">
    <property type="term" value="F:nucleic acid binding"/>
    <property type="evidence" value="ECO:0007669"/>
    <property type="project" value="InterPro"/>
</dbReference>
<feature type="transmembrane region" description="Helical" evidence="1">
    <location>
        <begin position="6"/>
        <end position="24"/>
    </location>
</feature>
<feature type="transmembrane region" description="Helical" evidence="1">
    <location>
        <begin position="40"/>
        <end position="61"/>
    </location>
</feature>
<protein>
    <submittedName>
        <fullName evidence="2">DUF1294 domain-containing protein</fullName>
    </submittedName>
</protein>
<dbReference type="AlphaFoldDB" id="A0A9D2GZW4"/>
<feature type="transmembrane region" description="Helical" evidence="1">
    <location>
        <begin position="67"/>
        <end position="90"/>
    </location>
</feature>
<dbReference type="InterPro" id="IPR012156">
    <property type="entry name" value="Cold_shock_CspA"/>
</dbReference>
<dbReference type="EMBL" id="DXAJ01000019">
    <property type="protein sequence ID" value="HJA01928.1"/>
    <property type="molecule type" value="Genomic_DNA"/>
</dbReference>
<keyword evidence="1" id="KW-0812">Transmembrane</keyword>